<dbReference type="GO" id="GO:0005737">
    <property type="term" value="C:cytoplasm"/>
    <property type="evidence" value="ECO:0007669"/>
    <property type="project" value="UniProtKB-SubCell"/>
</dbReference>
<dbReference type="NCBIfam" id="TIGR00414">
    <property type="entry name" value="serS"/>
    <property type="match status" value="1"/>
</dbReference>
<proteinExistence type="inferred from homology"/>
<comment type="catalytic activity">
    <reaction evidence="10 12">
        <text>tRNA(Sec) + L-serine + ATP = L-seryl-tRNA(Sec) + AMP + diphosphate + H(+)</text>
        <dbReference type="Rhea" id="RHEA:42580"/>
        <dbReference type="Rhea" id="RHEA-COMP:9742"/>
        <dbReference type="Rhea" id="RHEA-COMP:10128"/>
        <dbReference type="ChEBI" id="CHEBI:15378"/>
        <dbReference type="ChEBI" id="CHEBI:30616"/>
        <dbReference type="ChEBI" id="CHEBI:33019"/>
        <dbReference type="ChEBI" id="CHEBI:33384"/>
        <dbReference type="ChEBI" id="CHEBI:78442"/>
        <dbReference type="ChEBI" id="CHEBI:78533"/>
        <dbReference type="ChEBI" id="CHEBI:456215"/>
        <dbReference type="EC" id="6.1.1.11"/>
    </reaction>
</comment>
<dbReference type="GO" id="GO:0005524">
    <property type="term" value="F:ATP binding"/>
    <property type="evidence" value="ECO:0007669"/>
    <property type="project" value="UniProtKB-UniRule"/>
</dbReference>
<protein>
    <recommendedName>
        <fullName evidence="12">Serine--tRNA ligase</fullName>
        <ecNumber evidence="12">6.1.1.11</ecNumber>
    </recommendedName>
    <alternativeName>
        <fullName evidence="12">Seryl-tRNA synthetase</fullName>
        <shortName evidence="12">SerRS</shortName>
    </alternativeName>
    <alternativeName>
        <fullName evidence="12">Seryl-tRNA(Ser/Sec) synthetase</fullName>
    </alternativeName>
</protein>
<evidence type="ECO:0000259" key="16">
    <source>
        <dbReference type="PROSITE" id="PS50862"/>
    </source>
</evidence>
<feature type="binding site" evidence="12 14">
    <location>
        <begin position="349"/>
        <end position="352"/>
    </location>
    <ligand>
        <name>ATP</name>
        <dbReference type="ChEBI" id="CHEBI:30616"/>
    </ligand>
</feature>
<dbReference type="PIRSF" id="PIRSF001529">
    <property type="entry name" value="Ser-tRNA-synth_IIa"/>
    <property type="match status" value="1"/>
</dbReference>
<keyword evidence="4 12" id="KW-0963">Cytoplasm</keyword>
<dbReference type="EMBL" id="VTWH01000002">
    <property type="protein sequence ID" value="KAA0970690.1"/>
    <property type="molecule type" value="Genomic_DNA"/>
</dbReference>
<feature type="binding site" evidence="12 14">
    <location>
        <begin position="262"/>
        <end position="264"/>
    </location>
    <ligand>
        <name>ATP</name>
        <dbReference type="ChEBI" id="CHEBI:30616"/>
    </ligand>
</feature>
<evidence type="ECO:0000256" key="2">
    <source>
        <dbReference type="ARBA" id="ARBA00005045"/>
    </source>
</evidence>
<feature type="binding site" evidence="13">
    <location>
        <position position="262"/>
    </location>
    <ligand>
        <name>L-serine</name>
        <dbReference type="ChEBI" id="CHEBI:33384"/>
    </ligand>
</feature>
<dbReference type="RefSeq" id="WP_149299896.1">
    <property type="nucleotide sequence ID" value="NZ_VTWH01000002.1"/>
</dbReference>
<evidence type="ECO:0000256" key="15">
    <source>
        <dbReference type="SAM" id="MobiDB-lite"/>
    </source>
</evidence>
<dbReference type="OrthoDB" id="9804647at2"/>
<dbReference type="EC" id="6.1.1.11" evidence="12"/>
<name>A0A5B0DYQ5_9HYPH</name>
<dbReference type="Gene3D" id="1.10.287.40">
    <property type="entry name" value="Serine-tRNA synthetase, tRNA binding domain"/>
    <property type="match status" value="1"/>
</dbReference>
<dbReference type="InterPro" id="IPR042103">
    <property type="entry name" value="SerRS_1_N_sf"/>
</dbReference>
<evidence type="ECO:0000256" key="6">
    <source>
        <dbReference type="ARBA" id="ARBA00022741"/>
    </source>
</evidence>
<evidence type="ECO:0000256" key="3">
    <source>
        <dbReference type="ARBA" id="ARBA00010728"/>
    </source>
</evidence>
<keyword evidence="5 12" id="KW-0436">Ligase</keyword>
<comment type="catalytic activity">
    <reaction evidence="11 12">
        <text>tRNA(Ser) + L-serine + ATP = L-seryl-tRNA(Ser) + AMP + diphosphate + H(+)</text>
        <dbReference type="Rhea" id="RHEA:12292"/>
        <dbReference type="Rhea" id="RHEA-COMP:9669"/>
        <dbReference type="Rhea" id="RHEA-COMP:9703"/>
        <dbReference type="ChEBI" id="CHEBI:15378"/>
        <dbReference type="ChEBI" id="CHEBI:30616"/>
        <dbReference type="ChEBI" id="CHEBI:33019"/>
        <dbReference type="ChEBI" id="CHEBI:33384"/>
        <dbReference type="ChEBI" id="CHEBI:78442"/>
        <dbReference type="ChEBI" id="CHEBI:78533"/>
        <dbReference type="ChEBI" id="CHEBI:456215"/>
        <dbReference type="EC" id="6.1.1.11"/>
    </reaction>
</comment>
<evidence type="ECO:0000256" key="5">
    <source>
        <dbReference type="ARBA" id="ARBA00022598"/>
    </source>
</evidence>
<evidence type="ECO:0000256" key="7">
    <source>
        <dbReference type="ARBA" id="ARBA00022840"/>
    </source>
</evidence>
<feature type="domain" description="Aminoacyl-transfer RNA synthetases class-II family profile" evidence="16">
    <location>
        <begin position="173"/>
        <end position="411"/>
    </location>
</feature>
<evidence type="ECO:0000256" key="4">
    <source>
        <dbReference type="ARBA" id="ARBA00022490"/>
    </source>
</evidence>
<feature type="binding site" evidence="12">
    <location>
        <begin position="231"/>
        <end position="233"/>
    </location>
    <ligand>
        <name>L-serine</name>
        <dbReference type="ChEBI" id="CHEBI:33384"/>
    </ligand>
</feature>
<sequence>MLDIKWIRENPEALDAALRKRDAEPVSAELLQLDESRRAHLRTLQELQGRRNDASREIGKAKASGDEQRAKAVMQEVAELKGAIQEGEETERRIDASLNDLVSRIANVPLDDVPVGKDESDNLEVRKVGSKPSFDFSPKEHFELGENLGLMDFEAAARMSGSRFTVLRGKLARLERALGQFMLDLATEEFGYTEVSPPLLVRDDALFGTGQLPKFSEDLFNTNDGRWLIPTAEVALTNLVRDQILDEAELPIRVSALTPSFRSEAGSAGRDTKGMLRQHQFYKTELVSVTTAETSEQELERMTGCAEEVLKRLGLHYRVMMLCTGDMGFSSRKTYDIEVWLPGQNTYREISSCSVCGDFQARRMQARYRPAGEKQATRFVHTLNGSGTAVGRALIAVMENYQQSDGSVVIPEALRAYMHGVERIDRVG</sequence>
<evidence type="ECO:0000256" key="13">
    <source>
        <dbReference type="PIRSR" id="PIRSR001529-1"/>
    </source>
</evidence>
<evidence type="ECO:0000313" key="17">
    <source>
        <dbReference type="EMBL" id="KAA0970690.1"/>
    </source>
</evidence>
<dbReference type="Proteomes" id="UP000324738">
    <property type="component" value="Unassembled WGS sequence"/>
</dbReference>
<dbReference type="InterPro" id="IPR006195">
    <property type="entry name" value="aa-tRNA-synth_II"/>
</dbReference>
<feature type="binding site" evidence="12 13">
    <location>
        <position position="285"/>
    </location>
    <ligand>
        <name>L-serine</name>
        <dbReference type="ChEBI" id="CHEBI:33384"/>
    </ligand>
</feature>
<dbReference type="Pfam" id="PF02403">
    <property type="entry name" value="Seryl_tRNA_N"/>
    <property type="match status" value="1"/>
</dbReference>
<dbReference type="InterPro" id="IPR010978">
    <property type="entry name" value="tRNA-bd_arm"/>
</dbReference>
<evidence type="ECO:0000256" key="8">
    <source>
        <dbReference type="ARBA" id="ARBA00022917"/>
    </source>
</evidence>
<dbReference type="GO" id="GO:0006434">
    <property type="term" value="P:seryl-tRNA aminoacylation"/>
    <property type="evidence" value="ECO:0007669"/>
    <property type="project" value="UniProtKB-UniRule"/>
</dbReference>
<comment type="caution">
    <text evidence="17">The sequence shown here is derived from an EMBL/GenBank/DDBJ whole genome shotgun (WGS) entry which is preliminary data.</text>
</comment>
<organism evidence="17 18">
    <name type="scientific">Aureimonas fodinaquatilis</name>
    <dbReference type="NCBI Taxonomy" id="2565783"/>
    <lineage>
        <taxon>Bacteria</taxon>
        <taxon>Pseudomonadati</taxon>
        <taxon>Pseudomonadota</taxon>
        <taxon>Alphaproteobacteria</taxon>
        <taxon>Hyphomicrobiales</taxon>
        <taxon>Aurantimonadaceae</taxon>
        <taxon>Aureimonas</taxon>
    </lineage>
</organism>
<comment type="similarity">
    <text evidence="3 12">Belongs to the class-II aminoacyl-tRNA synthetase family. Type-1 seryl-tRNA synthetase subfamily.</text>
</comment>
<reference evidence="17 18" key="1">
    <citation type="submission" date="2019-08" db="EMBL/GenBank/DDBJ databases">
        <title>Aureimonas fodiniaquatilis sp. nov., isolated from a coal mine wastewater.</title>
        <authorList>
            <person name="Kim W."/>
        </authorList>
    </citation>
    <scope>NUCLEOTIDE SEQUENCE [LARGE SCALE GENOMIC DNA]</scope>
    <source>
        <strain evidence="17 18">CAU 1482</strain>
    </source>
</reference>
<feature type="binding site" evidence="13">
    <location>
        <position position="384"/>
    </location>
    <ligand>
        <name>L-serine</name>
        <dbReference type="ChEBI" id="CHEBI:33384"/>
    </ligand>
</feature>
<dbReference type="SUPFAM" id="SSF55681">
    <property type="entry name" value="Class II aaRS and biotin synthetases"/>
    <property type="match status" value="1"/>
</dbReference>
<feature type="binding site" evidence="12">
    <location>
        <position position="386"/>
    </location>
    <ligand>
        <name>L-serine</name>
        <dbReference type="ChEBI" id="CHEBI:33384"/>
    </ligand>
</feature>
<evidence type="ECO:0000313" key="18">
    <source>
        <dbReference type="Proteomes" id="UP000324738"/>
    </source>
</evidence>
<keyword evidence="8 12" id="KW-0648">Protein biosynthesis</keyword>
<evidence type="ECO:0000256" key="11">
    <source>
        <dbReference type="ARBA" id="ARBA00048823"/>
    </source>
</evidence>
<keyword evidence="6 12" id="KW-0547">Nucleotide-binding</keyword>
<dbReference type="Pfam" id="PF00587">
    <property type="entry name" value="tRNA-synt_2b"/>
    <property type="match status" value="1"/>
</dbReference>
<accession>A0A5B0DYQ5</accession>
<evidence type="ECO:0000256" key="9">
    <source>
        <dbReference type="ARBA" id="ARBA00023146"/>
    </source>
</evidence>
<evidence type="ECO:0000256" key="1">
    <source>
        <dbReference type="ARBA" id="ARBA00004496"/>
    </source>
</evidence>
<feature type="binding site" evidence="13">
    <location>
        <position position="231"/>
    </location>
    <ligand>
        <name>L-serine</name>
        <dbReference type="ChEBI" id="CHEBI:33384"/>
    </ligand>
</feature>
<comment type="caution">
    <text evidence="12">Lacks conserved residue(s) required for the propagation of feature annotation.</text>
</comment>
<comment type="domain">
    <text evidence="12">Consists of two distinct domains, a catalytic core and a N-terminal extension that is involved in tRNA binding.</text>
</comment>
<comment type="pathway">
    <text evidence="2 12">Aminoacyl-tRNA biosynthesis; selenocysteinyl-tRNA(Sec) biosynthesis; L-seryl-tRNA(Sec) from L-serine and tRNA(Sec): step 1/1.</text>
</comment>
<dbReference type="CDD" id="cd00770">
    <property type="entry name" value="SerRS_core"/>
    <property type="match status" value="1"/>
</dbReference>
<dbReference type="PANTHER" id="PTHR43697">
    <property type="entry name" value="SERYL-TRNA SYNTHETASE"/>
    <property type="match status" value="1"/>
</dbReference>
<dbReference type="Gene3D" id="3.30.930.10">
    <property type="entry name" value="Bira Bifunctional Protein, Domain 2"/>
    <property type="match status" value="1"/>
</dbReference>
<dbReference type="InterPro" id="IPR015866">
    <property type="entry name" value="Ser-tRNA-synth_1_N"/>
</dbReference>
<dbReference type="PANTHER" id="PTHR43697:SF1">
    <property type="entry name" value="SERINE--TRNA LIGASE"/>
    <property type="match status" value="1"/>
</dbReference>
<evidence type="ECO:0000256" key="12">
    <source>
        <dbReference type="HAMAP-Rule" id="MF_00176"/>
    </source>
</evidence>
<feature type="region of interest" description="Disordered" evidence="15">
    <location>
        <begin position="48"/>
        <end position="68"/>
    </location>
</feature>
<keyword evidence="18" id="KW-1185">Reference proteome</keyword>
<keyword evidence="7 12" id="KW-0067">ATP-binding</keyword>
<keyword evidence="9 12" id="KW-0030">Aminoacyl-tRNA synthetase</keyword>
<dbReference type="SUPFAM" id="SSF46589">
    <property type="entry name" value="tRNA-binding arm"/>
    <property type="match status" value="1"/>
</dbReference>
<dbReference type="PRINTS" id="PR00981">
    <property type="entry name" value="TRNASYNTHSER"/>
</dbReference>
<dbReference type="GO" id="GO:0004828">
    <property type="term" value="F:serine-tRNA ligase activity"/>
    <property type="evidence" value="ECO:0007669"/>
    <property type="project" value="UniProtKB-UniRule"/>
</dbReference>
<comment type="subcellular location">
    <subcellularLocation>
        <location evidence="1 12">Cytoplasm</location>
    </subcellularLocation>
</comment>
<comment type="function">
    <text evidence="12">Catalyzes the attachment of serine to tRNA(Ser). Is also able to aminoacylate tRNA(Sec) with serine, to form the misacylated tRNA L-seryl-tRNA(Sec), which will be further converted into selenocysteinyl-tRNA(Sec).</text>
</comment>
<dbReference type="InterPro" id="IPR002314">
    <property type="entry name" value="aa-tRNA-synt_IIb"/>
</dbReference>
<evidence type="ECO:0000256" key="14">
    <source>
        <dbReference type="PIRSR" id="PIRSR001529-2"/>
    </source>
</evidence>
<dbReference type="UniPathway" id="UPA00906">
    <property type="reaction ID" value="UER00895"/>
</dbReference>
<comment type="subunit">
    <text evidence="12">Homodimer. The tRNA molecule binds across the dimer.</text>
</comment>
<dbReference type="InterPro" id="IPR002317">
    <property type="entry name" value="Ser-tRNA-ligase_type_1"/>
</dbReference>
<dbReference type="InterPro" id="IPR033729">
    <property type="entry name" value="SerRS_core"/>
</dbReference>
<gene>
    <name evidence="12 17" type="primary">serS</name>
    <name evidence="17" type="ORF">FPY71_09385</name>
</gene>
<evidence type="ECO:0000256" key="10">
    <source>
        <dbReference type="ARBA" id="ARBA00047929"/>
    </source>
</evidence>
<dbReference type="AlphaFoldDB" id="A0A5B0DYQ5"/>
<dbReference type="PROSITE" id="PS50862">
    <property type="entry name" value="AA_TRNA_LIGASE_II"/>
    <property type="match status" value="1"/>
</dbReference>
<dbReference type="HAMAP" id="MF_00176">
    <property type="entry name" value="Ser_tRNA_synth_type1"/>
    <property type="match status" value="1"/>
</dbReference>
<dbReference type="GO" id="GO:0016260">
    <property type="term" value="P:selenocysteine biosynthetic process"/>
    <property type="evidence" value="ECO:0007669"/>
    <property type="project" value="UniProtKB-UniRule"/>
</dbReference>
<dbReference type="InterPro" id="IPR045864">
    <property type="entry name" value="aa-tRNA-synth_II/BPL/LPL"/>
</dbReference>